<name>A0ABX1JTB1_9MICC</name>
<comment type="caution">
    <text evidence="1">The sequence shown here is derived from an EMBL/GenBank/DDBJ whole genome shotgun (WGS) entry which is preliminary data.</text>
</comment>
<feature type="non-terminal residue" evidence="1">
    <location>
        <position position="1"/>
    </location>
</feature>
<dbReference type="Gene3D" id="1.10.150.650">
    <property type="match status" value="1"/>
</dbReference>
<dbReference type="PANTHER" id="PTHR42924:SF3">
    <property type="entry name" value="POLYMERASE_HISTIDINOL PHOSPHATASE N-TERMINAL DOMAIN-CONTAINING PROTEIN"/>
    <property type="match status" value="1"/>
</dbReference>
<sequence>ITCRSAEGISVHVLSYLQDPLHPGLLSEISKARDARLTRAERMVELLAEDFPITWDDVHAHVGHGATVGRPHIADALVAAGVVADRTEAFAHILTSHSRYYVTHYAPDPVLVVEMVRQAGGVPVFAHPVASGRGRVVGEDVFHQMVEAGLAGVEADHRDNPPEGQAWLRRFAAGNGLFITGSSDYHGAGKPNRLGENITAAEVLYRILDEGTGAEAFLPGHSTTS</sequence>
<organism evidence="1 2">
    <name type="scientific">Arthrobacter deserti</name>
    <dbReference type="NCBI Taxonomy" id="1742687"/>
    <lineage>
        <taxon>Bacteria</taxon>
        <taxon>Bacillati</taxon>
        <taxon>Actinomycetota</taxon>
        <taxon>Actinomycetes</taxon>
        <taxon>Micrococcales</taxon>
        <taxon>Micrococcaceae</taxon>
        <taxon>Arthrobacter</taxon>
    </lineage>
</organism>
<gene>
    <name evidence="1" type="ORF">HER39_13560</name>
</gene>
<dbReference type="Proteomes" id="UP000523795">
    <property type="component" value="Unassembled WGS sequence"/>
</dbReference>
<keyword evidence="2" id="KW-1185">Reference proteome</keyword>
<evidence type="ECO:0000313" key="2">
    <source>
        <dbReference type="Proteomes" id="UP000523795"/>
    </source>
</evidence>
<accession>A0ABX1JTB1</accession>
<dbReference type="SUPFAM" id="SSF89550">
    <property type="entry name" value="PHP domain-like"/>
    <property type="match status" value="1"/>
</dbReference>
<dbReference type="InterPro" id="IPR052018">
    <property type="entry name" value="PHP_domain"/>
</dbReference>
<dbReference type="EMBL" id="JAAZSR010000257">
    <property type="protein sequence ID" value="NKX51574.1"/>
    <property type="molecule type" value="Genomic_DNA"/>
</dbReference>
<proteinExistence type="predicted"/>
<evidence type="ECO:0000313" key="1">
    <source>
        <dbReference type="EMBL" id="NKX51574.1"/>
    </source>
</evidence>
<protein>
    <submittedName>
        <fullName evidence="1">Phosphatase</fullName>
    </submittedName>
</protein>
<dbReference type="PANTHER" id="PTHR42924">
    <property type="entry name" value="EXONUCLEASE"/>
    <property type="match status" value="1"/>
</dbReference>
<dbReference type="InterPro" id="IPR016195">
    <property type="entry name" value="Pol/histidinol_Pase-like"/>
</dbReference>
<reference evidence="1 2" key="1">
    <citation type="submission" date="2020-04" db="EMBL/GenBank/DDBJ databases">
        <authorList>
            <person name="Liu S."/>
        </authorList>
    </citation>
    <scope>NUCLEOTIDE SEQUENCE [LARGE SCALE GENOMIC DNA]</scope>
    <source>
        <strain evidence="1 2">CGMCC 1.15091</strain>
    </source>
</reference>